<proteinExistence type="inferred from homology"/>
<accession>A0A1F5WG00</accession>
<dbReference type="InterPro" id="IPR003488">
    <property type="entry name" value="DprA"/>
</dbReference>
<evidence type="ECO:0000313" key="5">
    <source>
        <dbReference type="Proteomes" id="UP000178406"/>
    </source>
</evidence>
<dbReference type="GO" id="GO:0009294">
    <property type="term" value="P:DNA-mediated transformation"/>
    <property type="evidence" value="ECO:0007669"/>
    <property type="project" value="InterPro"/>
</dbReference>
<reference evidence="4 5" key="1">
    <citation type="journal article" date="2016" name="Nat. Commun.">
        <title>Thousands of microbial genomes shed light on interconnected biogeochemical processes in an aquifer system.</title>
        <authorList>
            <person name="Anantharaman K."/>
            <person name="Brown C.T."/>
            <person name="Hug L.A."/>
            <person name="Sharon I."/>
            <person name="Castelle C.J."/>
            <person name="Probst A.J."/>
            <person name="Thomas B.C."/>
            <person name="Singh A."/>
            <person name="Wilkins M.J."/>
            <person name="Karaoz U."/>
            <person name="Brodie E.L."/>
            <person name="Williams K.H."/>
            <person name="Hubbard S.S."/>
            <person name="Banfield J.F."/>
        </authorList>
    </citation>
    <scope>NUCLEOTIDE SEQUENCE [LARGE SCALE GENOMIC DNA]</scope>
</reference>
<dbReference type="InterPro" id="IPR041614">
    <property type="entry name" value="DprA_WH"/>
</dbReference>
<dbReference type="InterPro" id="IPR057666">
    <property type="entry name" value="DrpA_SLOG"/>
</dbReference>
<dbReference type="AlphaFoldDB" id="A0A1F5WG00"/>
<sequence>MLKSETNNMKEVALRSKEYPAALREIPHPPEKLWVWGALPSSAHWLAVVGTRHCTAYGREITKKFIAALALHDFCIVSGLAFGIDTAAHQAALEAYIPTVAVLGSGIDSAAFHPSRNLRLAQDIVARGGAVISEYEPDFKATLWSFPQRNRIISGLSRAVLVVEAPERSGALITAHFALDQNRDVFAVPGSVLFSQSIGTNQLIQQGALLVHKAEDILRAYGIEETARAASEESLSLEEKKILSLLDEPRDINSLIRQSSFAPAQAQTIVGMLEIRGIIKRIGSEYIKNI</sequence>
<dbReference type="Proteomes" id="UP000178406">
    <property type="component" value="Unassembled WGS sequence"/>
</dbReference>
<dbReference type="Gene3D" id="3.40.50.450">
    <property type="match status" value="1"/>
</dbReference>
<dbReference type="PANTHER" id="PTHR43022:SF1">
    <property type="entry name" value="PROTEIN SMF"/>
    <property type="match status" value="1"/>
</dbReference>
<comment type="similarity">
    <text evidence="1">Belongs to the DprA/Smf family.</text>
</comment>
<evidence type="ECO:0000313" key="4">
    <source>
        <dbReference type="EMBL" id="OGF74535.1"/>
    </source>
</evidence>
<gene>
    <name evidence="4" type="ORF">A3J56_01190</name>
</gene>
<dbReference type="NCBIfam" id="TIGR00732">
    <property type="entry name" value="dprA"/>
    <property type="match status" value="1"/>
</dbReference>
<dbReference type="EMBL" id="MFHQ01000017">
    <property type="protein sequence ID" value="OGF74535.1"/>
    <property type="molecule type" value="Genomic_DNA"/>
</dbReference>
<dbReference type="Pfam" id="PF02481">
    <property type="entry name" value="DNA_processg_A"/>
    <property type="match status" value="1"/>
</dbReference>
<dbReference type="STRING" id="1798338.A3J56_01190"/>
<evidence type="ECO:0000259" key="3">
    <source>
        <dbReference type="Pfam" id="PF17782"/>
    </source>
</evidence>
<dbReference type="Pfam" id="PF17782">
    <property type="entry name" value="WHD_DprA"/>
    <property type="match status" value="1"/>
</dbReference>
<dbReference type="InterPro" id="IPR036388">
    <property type="entry name" value="WH-like_DNA-bd_sf"/>
</dbReference>
<evidence type="ECO:0000256" key="1">
    <source>
        <dbReference type="ARBA" id="ARBA00006525"/>
    </source>
</evidence>
<protein>
    <submittedName>
        <fullName evidence="4">DNA protecting protein DprA</fullName>
    </submittedName>
</protein>
<feature type="domain" description="DprA winged helix" evidence="3">
    <location>
        <begin position="227"/>
        <end position="281"/>
    </location>
</feature>
<evidence type="ECO:0000259" key="2">
    <source>
        <dbReference type="Pfam" id="PF02481"/>
    </source>
</evidence>
<dbReference type="Gene3D" id="1.10.10.10">
    <property type="entry name" value="Winged helix-like DNA-binding domain superfamily/Winged helix DNA-binding domain"/>
    <property type="match status" value="1"/>
</dbReference>
<feature type="domain" description="Smf/DprA SLOG" evidence="2">
    <location>
        <begin position="13"/>
        <end position="220"/>
    </location>
</feature>
<dbReference type="PANTHER" id="PTHR43022">
    <property type="entry name" value="PROTEIN SMF"/>
    <property type="match status" value="1"/>
</dbReference>
<organism evidence="4 5">
    <name type="scientific">Candidatus Giovannonibacteria bacterium RIFCSPHIGHO2_02_FULL_46_20</name>
    <dbReference type="NCBI Taxonomy" id="1798338"/>
    <lineage>
        <taxon>Bacteria</taxon>
        <taxon>Candidatus Giovannoniibacteriota</taxon>
    </lineage>
</organism>
<comment type="caution">
    <text evidence="4">The sequence shown here is derived from an EMBL/GenBank/DDBJ whole genome shotgun (WGS) entry which is preliminary data.</text>
</comment>
<name>A0A1F5WG00_9BACT</name>
<dbReference type="SUPFAM" id="SSF102405">
    <property type="entry name" value="MCP/YpsA-like"/>
    <property type="match status" value="1"/>
</dbReference>